<evidence type="ECO:0000313" key="7">
    <source>
        <dbReference type="Proteomes" id="UP000007832"/>
    </source>
</evidence>
<dbReference type="PATRIC" id="fig|1051006.4.peg.1381"/>
<dbReference type="PROSITE" id="PS51257">
    <property type="entry name" value="PROKAR_LIPOPROTEIN"/>
    <property type="match status" value="1"/>
</dbReference>
<evidence type="ECO:0000259" key="5">
    <source>
        <dbReference type="PROSITE" id="PS51677"/>
    </source>
</evidence>
<dbReference type="EMBL" id="AFUN01000034">
    <property type="protein sequence ID" value="EGR96746.1"/>
    <property type="molecule type" value="Genomic_DNA"/>
</dbReference>
<comment type="caution">
    <text evidence="6">The sequence shown here is derived from an EMBL/GenBank/DDBJ whole genome shotgun (WGS) entry which is preliminary data.</text>
</comment>
<dbReference type="AlphaFoldDB" id="F9NW30"/>
<feature type="region of interest" description="Disordered" evidence="3">
    <location>
        <begin position="29"/>
        <end position="76"/>
    </location>
</feature>
<dbReference type="GO" id="GO:0005975">
    <property type="term" value="P:carbohydrate metabolic process"/>
    <property type="evidence" value="ECO:0007669"/>
    <property type="project" value="InterPro"/>
</dbReference>
<evidence type="ECO:0000256" key="1">
    <source>
        <dbReference type="ARBA" id="ARBA00022723"/>
    </source>
</evidence>
<evidence type="ECO:0000256" key="3">
    <source>
        <dbReference type="SAM" id="MobiDB-lite"/>
    </source>
</evidence>
<dbReference type="InterPro" id="IPR011330">
    <property type="entry name" value="Glyco_hydro/deAcase_b/a-brl"/>
</dbReference>
<dbReference type="GO" id="GO:0046872">
    <property type="term" value="F:metal ion binding"/>
    <property type="evidence" value="ECO:0007669"/>
    <property type="project" value="UniProtKB-KW"/>
</dbReference>
<name>F9NW30_9ACTN</name>
<evidence type="ECO:0000256" key="4">
    <source>
        <dbReference type="SAM" id="SignalP"/>
    </source>
</evidence>
<organism evidence="6 7">
    <name type="scientific">[Propionibacterium] namnetense SK182B-JCVI</name>
    <dbReference type="NCBI Taxonomy" id="1051006"/>
    <lineage>
        <taxon>Bacteria</taxon>
        <taxon>Bacillati</taxon>
        <taxon>Actinomycetota</taxon>
        <taxon>Actinomycetes</taxon>
        <taxon>Propionibacteriales</taxon>
        <taxon>Propionibacteriaceae</taxon>
        <taxon>Cutibacterium</taxon>
    </lineage>
</organism>
<accession>F9NW30</accession>
<gene>
    <name evidence="6" type="ORF">HMPREF1162_1762</name>
</gene>
<dbReference type="Pfam" id="PF01522">
    <property type="entry name" value="Polysacc_deac_1"/>
    <property type="match status" value="1"/>
</dbReference>
<dbReference type="eggNOG" id="COG0726">
    <property type="taxonomic scope" value="Bacteria"/>
</dbReference>
<keyword evidence="1" id="KW-0479">Metal-binding</keyword>
<dbReference type="CDD" id="cd10944">
    <property type="entry name" value="CE4_SmPgdA_like"/>
    <property type="match status" value="1"/>
</dbReference>
<dbReference type="Proteomes" id="UP000007832">
    <property type="component" value="Unassembled WGS sequence"/>
</dbReference>
<dbReference type="InterPro" id="IPR002509">
    <property type="entry name" value="NODB_dom"/>
</dbReference>
<dbReference type="PROSITE" id="PS51677">
    <property type="entry name" value="NODB"/>
    <property type="match status" value="1"/>
</dbReference>
<reference evidence="6 7" key="1">
    <citation type="submission" date="2011-07" db="EMBL/GenBank/DDBJ databases">
        <title>Genome Sequence of Propionibacterium acnes SK182B-JCVI.</title>
        <authorList>
            <person name="Durkin A.S."/>
            <person name="Madupu R."/>
            <person name="Hostetler J."/>
            <person name="Radune D."/>
            <person name="Torralba M."/>
            <person name="Methe B."/>
            <person name="Sutton G."/>
            <person name="Strausberg R.L."/>
            <person name="Nelson K.E."/>
        </authorList>
    </citation>
    <scope>NUCLEOTIDE SEQUENCE [LARGE SCALE GENOMIC DNA]</scope>
    <source>
        <strain evidence="6 7">SK182B-JCVI</strain>
    </source>
</reference>
<sequence length="356" mass="37650">MAFAFRKKTMAGAVVLVTTVSMAIAGCASRDPESANSPSKSGASSAQASSQQSPSKSPVATPKGSGGASVPAGLPSGPVPTGTFGVGAAVTKPACAEPPSNYPPLKVPGTVVKDIDGLEAGTNHGTAADKYVYPASVVNQWLEKPATQPKNKKIAFVTFDDGPTTKFTGEQLDNLKKAGARATFFMIPPQMRDVNKNMLSRSLKMGNALAIHSYSQDYKYLYHGSAADKAKHIGCDWDWAMAQSRTILGSNYFSSAFRHPGGHMSWTNLSQADAALAKRGVGWIDWNAMSGDADAQRPTTVPGYLQMVKKSIKESNNPNVVVILNHGTYGKQMTAEAMPSILAWLKSQGYEFGVIA</sequence>
<feature type="chain" id="PRO_5038484420" evidence="4">
    <location>
        <begin position="24"/>
        <end position="356"/>
    </location>
</feature>
<evidence type="ECO:0000313" key="6">
    <source>
        <dbReference type="EMBL" id="EGR96746.1"/>
    </source>
</evidence>
<dbReference type="GO" id="GO:0016810">
    <property type="term" value="F:hydrolase activity, acting on carbon-nitrogen (but not peptide) bonds"/>
    <property type="evidence" value="ECO:0007669"/>
    <property type="project" value="InterPro"/>
</dbReference>
<dbReference type="PANTHER" id="PTHR10587:SF133">
    <property type="entry name" value="CHITIN DEACETYLASE 1-RELATED"/>
    <property type="match status" value="1"/>
</dbReference>
<dbReference type="SUPFAM" id="SSF88713">
    <property type="entry name" value="Glycoside hydrolase/deacetylase"/>
    <property type="match status" value="1"/>
</dbReference>
<feature type="compositionally biased region" description="Low complexity" evidence="3">
    <location>
        <begin position="34"/>
        <end position="58"/>
    </location>
</feature>
<dbReference type="InterPro" id="IPR050248">
    <property type="entry name" value="Polysacc_deacetylase_ArnD"/>
</dbReference>
<proteinExistence type="predicted"/>
<protein>
    <submittedName>
        <fullName evidence="6">Polysaccharide deacetylase</fullName>
    </submittedName>
</protein>
<keyword evidence="2" id="KW-0378">Hydrolase</keyword>
<dbReference type="GO" id="GO:0016020">
    <property type="term" value="C:membrane"/>
    <property type="evidence" value="ECO:0007669"/>
    <property type="project" value="TreeGrafter"/>
</dbReference>
<feature type="domain" description="NodB homology" evidence="5">
    <location>
        <begin position="153"/>
        <end position="353"/>
    </location>
</feature>
<dbReference type="STRING" id="1574624.GCA_001642025_01910"/>
<evidence type="ECO:0000256" key="2">
    <source>
        <dbReference type="ARBA" id="ARBA00022801"/>
    </source>
</evidence>
<dbReference type="PANTHER" id="PTHR10587">
    <property type="entry name" value="GLYCOSYL TRANSFERASE-RELATED"/>
    <property type="match status" value="1"/>
</dbReference>
<feature type="signal peptide" evidence="4">
    <location>
        <begin position="1"/>
        <end position="23"/>
    </location>
</feature>
<dbReference type="Gene3D" id="3.20.20.370">
    <property type="entry name" value="Glycoside hydrolase/deacetylase"/>
    <property type="match status" value="1"/>
</dbReference>
<keyword evidence="4" id="KW-0732">Signal</keyword>